<sequence length="191" mass="20989">MWFNDEALLVWLFSPCTSGGGGGCGGAGAALCASSSRQFHYGCTHEMKTSDTATVFRRFAQIHNGAGKVLRQPQGRIERFHVRFHVQLLVHFGRGGIQKVQLRDALHILLCSAAIAQLFSRLDPQLQRFAFGLVRDILRMLDRGRGKSVEIAESPFSPHIVLGRVEQQAGPAVKLLFAVASGHPVMKATRR</sequence>
<proteinExistence type="predicted"/>
<feature type="chain" id="PRO_5014701638" evidence="1">
    <location>
        <begin position="20"/>
        <end position="191"/>
    </location>
</feature>
<protein>
    <submittedName>
        <fullName evidence="2">Putative secreted protein</fullName>
    </submittedName>
</protein>
<feature type="signal peptide" evidence="1">
    <location>
        <begin position="1"/>
        <end position="19"/>
    </location>
</feature>
<dbReference type="EMBL" id="GGFJ01011542">
    <property type="protein sequence ID" value="MBW60683.1"/>
    <property type="molecule type" value="Transcribed_RNA"/>
</dbReference>
<evidence type="ECO:0000256" key="1">
    <source>
        <dbReference type="SAM" id="SignalP"/>
    </source>
</evidence>
<keyword evidence="1" id="KW-0732">Signal</keyword>
<dbReference type="AlphaFoldDB" id="A0A2M4C5U1"/>
<reference evidence="2" key="1">
    <citation type="submission" date="2018-01" db="EMBL/GenBank/DDBJ databases">
        <title>An insight into the sialome of Amazonian anophelines.</title>
        <authorList>
            <person name="Ribeiro J.M."/>
            <person name="Scarpassa V."/>
            <person name="Calvo E."/>
        </authorList>
    </citation>
    <scope>NUCLEOTIDE SEQUENCE</scope>
    <source>
        <tissue evidence="2">Salivary glands</tissue>
    </source>
</reference>
<evidence type="ECO:0000313" key="2">
    <source>
        <dbReference type="EMBL" id="MBW60683.1"/>
    </source>
</evidence>
<organism evidence="2">
    <name type="scientific">Anopheles marajoara</name>
    <dbReference type="NCBI Taxonomy" id="58244"/>
    <lineage>
        <taxon>Eukaryota</taxon>
        <taxon>Metazoa</taxon>
        <taxon>Ecdysozoa</taxon>
        <taxon>Arthropoda</taxon>
        <taxon>Hexapoda</taxon>
        <taxon>Insecta</taxon>
        <taxon>Pterygota</taxon>
        <taxon>Neoptera</taxon>
        <taxon>Endopterygota</taxon>
        <taxon>Diptera</taxon>
        <taxon>Nematocera</taxon>
        <taxon>Culicoidea</taxon>
        <taxon>Culicidae</taxon>
        <taxon>Anophelinae</taxon>
        <taxon>Anopheles</taxon>
    </lineage>
</organism>
<accession>A0A2M4C5U1</accession>
<name>A0A2M4C5U1_9DIPT</name>